<evidence type="ECO:0000313" key="2">
    <source>
        <dbReference type="Proteomes" id="UP000283087"/>
    </source>
</evidence>
<dbReference type="Proteomes" id="UP000283087">
    <property type="component" value="Unassembled WGS sequence"/>
</dbReference>
<dbReference type="EMBL" id="RQXW01000009">
    <property type="protein sequence ID" value="RTE65552.1"/>
    <property type="molecule type" value="Genomic_DNA"/>
</dbReference>
<proteinExistence type="predicted"/>
<dbReference type="RefSeq" id="WP_126158805.1">
    <property type="nucleotide sequence ID" value="NZ_RQXW01000009.1"/>
</dbReference>
<accession>A0A430KQ11</accession>
<name>A0A430KQ11_9GAMM</name>
<protein>
    <submittedName>
        <fullName evidence="1">DUF934 domain-containing protein</fullName>
    </submittedName>
</protein>
<gene>
    <name evidence="1" type="ORF">EH243_11465</name>
</gene>
<comment type="caution">
    <text evidence="1">The sequence shown here is derived from an EMBL/GenBank/DDBJ whole genome shotgun (WGS) entry which is preliminary data.</text>
</comment>
<dbReference type="AlphaFoldDB" id="A0A430KQ11"/>
<reference evidence="1 2" key="1">
    <citation type="submission" date="2018-11" db="EMBL/GenBank/DDBJ databases">
        <title>The draft genome sequence of Amphritea opalescens ANRC-JH13T.</title>
        <authorList>
            <person name="Fang Z."/>
            <person name="Zhang Y."/>
            <person name="Han X."/>
        </authorList>
    </citation>
    <scope>NUCLEOTIDE SEQUENCE [LARGE SCALE GENOMIC DNA]</scope>
    <source>
        <strain evidence="1 2">ANRC-JH13</strain>
    </source>
</reference>
<dbReference type="OrthoDB" id="9800421at2"/>
<dbReference type="InterPro" id="IPR008318">
    <property type="entry name" value="UCP030820"/>
</dbReference>
<organism evidence="1 2">
    <name type="scientific">Amphritea opalescens</name>
    <dbReference type="NCBI Taxonomy" id="2490544"/>
    <lineage>
        <taxon>Bacteria</taxon>
        <taxon>Pseudomonadati</taxon>
        <taxon>Pseudomonadota</taxon>
        <taxon>Gammaproteobacteria</taxon>
        <taxon>Oceanospirillales</taxon>
        <taxon>Oceanospirillaceae</taxon>
        <taxon>Amphritea</taxon>
    </lineage>
</organism>
<keyword evidence="2" id="KW-1185">Reference proteome</keyword>
<evidence type="ECO:0000313" key="1">
    <source>
        <dbReference type="EMBL" id="RTE65552.1"/>
    </source>
</evidence>
<sequence length="159" mass="17800">MPLLINRAVVEDSWLLVDEDNLAAHINDDIVVPFELFEQNLETLLKADGQLGVQINGDQDVNLLLPHLAALALIAIEFPAFTDGRGFSFARILRRGGFTGQLRAVGDVTRDRLDHMQRCGFDAFAIPDDRYSDDILSAFGEVPVRYQGSTDDERPIFRQ</sequence>
<dbReference type="PIRSF" id="PIRSF030820">
    <property type="entry name" value="UCP030820"/>
    <property type="match status" value="1"/>
</dbReference>
<dbReference type="Pfam" id="PF06073">
    <property type="entry name" value="DUF934"/>
    <property type="match status" value="1"/>
</dbReference>